<dbReference type="InterPro" id="IPR050645">
    <property type="entry name" value="Histidine_acid_phosphatase"/>
</dbReference>
<keyword evidence="6" id="KW-1015">Disulfide bond</keyword>
<dbReference type="InterPro" id="IPR029033">
    <property type="entry name" value="His_PPase_superfam"/>
</dbReference>
<dbReference type="EMBL" id="JALNTZ010000001">
    <property type="protein sequence ID" value="KAJ3664868.1"/>
    <property type="molecule type" value="Genomic_DNA"/>
</dbReference>
<dbReference type="CDD" id="cd07061">
    <property type="entry name" value="HP_HAP_like"/>
    <property type="match status" value="1"/>
</dbReference>
<dbReference type="EC" id="3.1.3.2" evidence="3"/>
<dbReference type="PROSITE" id="PS00616">
    <property type="entry name" value="HIS_ACID_PHOSPHAT_1"/>
    <property type="match status" value="1"/>
</dbReference>
<accession>A0AA38MRQ7</accession>
<dbReference type="InterPro" id="IPR000560">
    <property type="entry name" value="His_Pase_clade-2"/>
</dbReference>
<evidence type="ECO:0000256" key="8">
    <source>
        <dbReference type="SAM" id="SignalP"/>
    </source>
</evidence>
<dbReference type="PANTHER" id="PTHR11567">
    <property type="entry name" value="ACID PHOSPHATASE-RELATED"/>
    <property type="match status" value="1"/>
</dbReference>
<reference evidence="9" key="1">
    <citation type="journal article" date="2023" name="G3 (Bethesda)">
        <title>Whole genome assemblies of Zophobas morio and Tenebrio molitor.</title>
        <authorList>
            <person name="Kaur S."/>
            <person name="Stinson S.A."/>
            <person name="diCenzo G.C."/>
        </authorList>
    </citation>
    <scope>NUCLEOTIDE SEQUENCE</scope>
    <source>
        <strain evidence="9">QUZm001</strain>
    </source>
</reference>
<dbReference type="GO" id="GO:0003993">
    <property type="term" value="F:acid phosphatase activity"/>
    <property type="evidence" value="ECO:0007669"/>
    <property type="project" value="UniProtKB-EC"/>
</dbReference>
<feature type="chain" id="PRO_5041438108" description="acid phosphatase" evidence="8">
    <location>
        <begin position="19"/>
        <end position="373"/>
    </location>
</feature>
<gene>
    <name evidence="9" type="ORF">Zmor_000407</name>
</gene>
<comment type="catalytic activity">
    <reaction evidence="1">
        <text>a phosphate monoester + H2O = an alcohol + phosphate</text>
        <dbReference type="Rhea" id="RHEA:15017"/>
        <dbReference type="ChEBI" id="CHEBI:15377"/>
        <dbReference type="ChEBI" id="CHEBI:30879"/>
        <dbReference type="ChEBI" id="CHEBI:43474"/>
        <dbReference type="ChEBI" id="CHEBI:67140"/>
        <dbReference type="EC" id="3.1.3.2"/>
    </reaction>
</comment>
<evidence type="ECO:0000256" key="2">
    <source>
        <dbReference type="ARBA" id="ARBA00005375"/>
    </source>
</evidence>
<dbReference type="Pfam" id="PF00328">
    <property type="entry name" value="His_Phos_2"/>
    <property type="match status" value="1"/>
</dbReference>
<keyword evidence="4 8" id="KW-0732">Signal</keyword>
<dbReference type="InterPro" id="IPR033379">
    <property type="entry name" value="Acid_Pase_AS"/>
</dbReference>
<evidence type="ECO:0000256" key="1">
    <source>
        <dbReference type="ARBA" id="ARBA00000032"/>
    </source>
</evidence>
<evidence type="ECO:0000313" key="9">
    <source>
        <dbReference type="EMBL" id="KAJ3664868.1"/>
    </source>
</evidence>
<sequence>MNSVLFAIQLIVVAAVSAAPAEPSQKDQNTLVLLHVLFRHGNRTPDKLSLFPNDLYLNETYTPIGYSQLTTKGKQTEYEIGKFIRKTYDKFIPDQYTQNLVYAVSTNFKRTKMSLELVLASLFPPLPEDQFDKDLDWQPIPFNIEPGKGVITIASGSCPLYISAYWSYVMSQEAQDIIAGYQQLYDTVGKDAGFDIITPKDISNVYFTLKSEEDYGLKLPDWSADVYPKVLEEASSVDYEFSTATSRLKKLSAGFLLRKIIQDSLAKKAGTLPDERKLFLYSAHEYNVATMLRTLNVFWRHVPPFGATIFFEIHDIEGEYGLKLYYQDYTGPKPKLLTIPGCTAICPLDKLYELVGDGIPGDSDVCSITDEMM</sequence>
<keyword evidence="5" id="KW-0378">Hydrolase</keyword>
<protein>
    <recommendedName>
        <fullName evidence="3">acid phosphatase</fullName>
        <ecNumber evidence="3">3.1.3.2</ecNumber>
    </recommendedName>
</protein>
<dbReference type="Gene3D" id="3.40.50.1240">
    <property type="entry name" value="Phosphoglycerate mutase-like"/>
    <property type="match status" value="1"/>
</dbReference>
<keyword evidence="10" id="KW-1185">Reference proteome</keyword>
<name>A0AA38MRQ7_9CUCU</name>
<evidence type="ECO:0000256" key="3">
    <source>
        <dbReference type="ARBA" id="ARBA00012646"/>
    </source>
</evidence>
<comment type="similarity">
    <text evidence="2">Belongs to the histidine acid phosphatase family.</text>
</comment>
<keyword evidence="7" id="KW-0325">Glycoprotein</keyword>
<dbReference type="Proteomes" id="UP001168821">
    <property type="component" value="Unassembled WGS sequence"/>
</dbReference>
<evidence type="ECO:0000256" key="6">
    <source>
        <dbReference type="ARBA" id="ARBA00023157"/>
    </source>
</evidence>
<dbReference type="PANTHER" id="PTHR11567:SF211">
    <property type="entry name" value="PROSTATIC ACID PHOSPHATASE"/>
    <property type="match status" value="1"/>
</dbReference>
<dbReference type="AlphaFoldDB" id="A0AA38MRQ7"/>
<evidence type="ECO:0000313" key="10">
    <source>
        <dbReference type="Proteomes" id="UP001168821"/>
    </source>
</evidence>
<evidence type="ECO:0000256" key="5">
    <source>
        <dbReference type="ARBA" id="ARBA00022801"/>
    </source>
</evidence>
<evidence type="ECO:0000256" key="7">
    <source>
        <dbReference type="ARBA" id="ARBA00023180"/>
    </source>
</evidence>
<proteinExistence type="inferred from homology"/>
<organism evidence="9 10">
    <name type="scientific">Zophobas morio</name>
    <dbReference type="NCBI Taxonomy" id="2755281"/>
    <lineage>
        <taxon>Eukaryota</taxon>
        <taxon>Metazoa</taxon>
        <taxon>Ecdysozoa</taxon>
        <taxon>Arthropoda</taxon>
        <taxon>Hexapoda</taxon>
        <taxon>Insecta</taxon>
        <taxon>Pterygota</taxon>
        <taxon>Neoptera</taxon>
        <taxon>Endopterygota</taxon>
        <taxon>Coleoptera</taxon>
        <taxon>Polyphaga</taxon>
        <taxon>Cucujiformia</taxon>
        <taxon>Tenebrionidae</taxon>
        <taxon>Zophobas</taxon>
    </lineage>
</organism>
<dbReference type="SUPFAM" id="SSF53254">
    <property type="entry name" value="Phosphoglycerate mutase-like"/>
    <property type="match status" value="1"/>
</dbReference>
<comment type="caution">
    <text evidence="9">The sequence shown here is derived from an EMBL/GenBank/DDBJ whole genome shotgun (WGS) entry which is preliminary data.</text>
</comment>
<evidence type="ECO:0000256" key="4">
    <source>
        <dbReference type="ARBA" id="ARBA00022729"/>
    </source>
</evidence>
<feature type="signal peptide" evidence="8">
    <location>
        <begin position="1"/>
        <end position="18"/>
    </location>
</feature>